<dbReference type="RefSeq" id="WP_048900377.1">
    <property type="nucleotide sequence ID" value="NZ_AP024852.1"/>
</dbReference>
<evidence type="ECO:0000313" key="2">
    <source>
        <dbReference type="Proteomes" id="UP000240481"/>
    </source>
</evidence>
<sequence>MENELEVNEIEVNEDAHTTEEEAALLQQLGDEQDFDPSTADIKAADNSLALAQGAASVMAVLGVSEQLLKQFGHKDFAFDSSQAENVASTTAPLFVKYGGELPPWLAQYKEEFSFVVAAGALGFSSFQQIRMLKVSDAAKDVTPSEDESDAVTNE</sequence>
<dbReference type="OrthoDB" id="5816585at2"/>
<gene>
    <name evidence="1" type="ORF">C9I94_23855</name>
</gene>
<comment type="caution">
    <text evidence="1">The sequence shown here is derived from an EMBL/GenBank/DDBJ whole genome shotgun (WGS) entry which is preliminary data.</text>
</comment>
<protein>
    <submittedName>
        <fullName evidence="1">Uncharacterized protein</fullName>
    </submittedName>
</protein>
<name>A0A0J8XUM1_9GAMM</name>
<accession>A0A0J8XUM1</accession>
<organism evidence="1 2">
    <name type="scientific">Photobacterium swingsii</name>
    <dbReference type="NCBI Taxonomy" id="680026"/>
    <lineage>
        <taxon>Bacteria</taxon>
        <taxon>Pseudomonadati</taxon>
        <taxon>Pseudomonadota</taxon>
        <taxon>Gammaproteobacteria</taxon>
        <taxon>Vibrionales</taxon>
        <taxon>Vibrionaceae</taxon>
        <taxon>Photobacterium</taxon>
    </lineage>
</organism>
<proteinExistence type="predicted"/>
<keyword evidence="2" id="KW-1185">Reference proteome</keyword>
<dbReference type="STRING" id="680026.AB733_20035"/>
<evidence type="ECO:0000313" key="1">
    <source>
        <dbReference type="EMBL" id="PSW19109.1"/>
    </source>
</evidence>
<dbReference type="AlphaFoldDB" id="A0A0J8XUM1"/>
<reference evidence="1 2" key="1">
    <citation type="submission" date="2018-01" db="EMBL/GenBank/DDBJ databases">
        <title>Whole genome sequencing of Histamine producing bacteria.</title>
        <authorList>
            <person name="Butler K."/>
        </authorList>
    </citation>
    <scope>NUCLEOTIDE SEQUENCE [LARGE SCALE GENOMIC DNA]</scope>
    <source>
        <strain evidence="1 2">DSM 24669</strain>
    </source>
</reference>
<dbReference type="Proteomes" id="UP000240481">
    <property type="component" value="Unassembled WGS sequence"/>
</dbReference>
<dbReference type="EMBL" id="PYLZ01000021">
    <property type="protein sequence ID" value="PSW19109.1"/>
    <property type="molecule type" value="Genomic_DNA"/>
</dbReference>